<accession>A0A1C6T1Z8</accession>
<dbReference type="InterPro" id="IPR013099">
    <property type="entry name" value="K_chnl_dom"/>
</dbReference>
<evidence type="ECO:0000313" key="4">
    <source>
        <dbReference type="Proteomes" id="UP000199699"/>
    </source>
</evidence>
<feature type="domain" description="Potassium channel" evidence="2">
    <location>
        <begin position="74"/>
        <end position="155"/>
    </location>
</feature>
<evidence type="ECO:0000313" key="3">
    <source>
        <dbReference type="EMBL" id="SCL35727.1"/>
    </source>
</evidence>
<dbReference type="Gene3D" id="1.10.287.70">
    <property type="match status" value="1"/>
</dbReference>
<organism evidence="3 4">
    <name type="scientific">Micromonospora nigra</name>
    <dbReference type="NCBI Taxonomy" id="145857"/>
    <lineage>
        <taxon>Bacteria</taxon>
        <taxon>Bacillati</taxon>
        <taxon>Actinomycetota</taxon>
        <taxon>Actinomycetes</taxon>
        <taxon>Micromonosporales</taxon>
        <taxon>Micromonosporaceae</taxon>
        <taxon>Micromonospora</taxon>
    </lineage>
</organism>
<reference evidence="3 4" key="1">
    <citation type="submission" date="2016-06" db="EMBL/GenBank/DDBJ databases">
        <authorList>
            <person name="Kjaerup R.B."/>
            <person name="Dalgaard T.S."/>
            <person name="Juul-Madsen H.R."/>
        </authorList>
    </citation>
    <scope>NUCLEOTIDE SEQUENCE [LARGE SCALE GENOMIC DNA]</scope>
    <source>
        <strain evidence="3 4">DSM 43818</strain>
    </source>
</reference>
<feature type="transmembrane region" description="Helical" evidence="1">
    <location>
        <begin position="66"/>
        <end position="88"/>
    </location>
</feature>
<dbReference type="Pfam" id="PF07885">
    <property type="entry name" value="Ion_trans_2"/>
    <property type="match status" value="1"/>
</dbReference>
<name>A0A1C6T1Z8_9ACTN</name>
<dbReference type="STRING" id="145857.GA0070616_5302"/>
<dbReference type="Proteomes" id="UP000199699">
    <property type="component" value="Unassembled WGS sequence"/>
</dbReference>
<sequence>MTAVAVLTGVLLVGLVLVDAALTALSLVGGAGPVTRLVSQGVWAAARRLGGTGPRRHRLLRWTGTVVLLITFVTWVAGLWIGWFLVFVGSPDAVLDQFGRPADTWSRVYFAGFSIFTLGVGDYTPGTTAAQLATSGAVLTGLFLITLGITYLMQVVPAVVDKRTVAGHVAALGVDPVDVVRRGWTGDQFSPMFEQHLTSLTAEVIRLGQRHLAFPVLHYFHAGTRAGSAPVAVTVLDGALLLLRDGVDPGHRPDTGAVRPLSRAVRQLVLALDSALIHAVDEPVPAPRLADLERAGVPVADARAYASAVERYRAHRCRLRGWCASDGWDDTDLRLTGD</sequence>
<evidence type="ECO:0000256" key="1">
    <source>
        <dbReference type="SAM" id="Phobius"/>
    </source>
</evidence>
<feature type="transmembrane region" description="Helical" evidence="1">
    <location>
        <begin position="108"/>
        <end position="125"/>
    </location>
</feature>
<keyword evidence="4" id="KW-1185">Reference proteome</keyword>
<protein>
    <submittedName>
        <fullName evidence="3">Ion channel</fullName>
    </submittedName>
</protein>
<dbReference type="OrthoDB" id="3422146at2"/>
<keyword evidence="1" id="KW-0472">Membrane</keyword>
<dbReference type="EMBL" id="FMHT01000003">
    <property type="protein sequence ID" value="SCL35727.1"/>
    <property type="molecule type" value="Genomic_DNA"/>
</dbReference>
<feature type="transmembrane region" description="Helical" evidence="1">
    <location>
        <begin position="132"/>
        <end position="153"/>
    </location>
</feature>
<proteinExistence type="predicted"/>
<keyword evidence="1" id="KW-1133">Transmembrane helix</keyword>
<dbReference type="AlphaFoldDB" id="A0A1C6T1Z8"/>
<dbReference type="SUPFAM" id="SSF81324">
    <property type="entry name" value="Voltage-gated potassium channels"/>
    <property type="match status" value="1"/>
</dbReference>
<evidence type="ECO:0000259" key="2">
    <source>
        <dbReference type="Pfam" id="PF07885"/>
    </source>
</evidence>
<keyword evidence="1" id="KW-0812">Transmembrane</keyword>
<gene>
    <name evidence="3" type="ORF">GA0070616_5302</name>
</gene>